<keyword evidence="3" id="KW-1185">Reference proteome</keyword>
<dbReference type="AlphaFoldDB" id="A0AAW0HP06"/>
<dbReference type="Proteomes" id="UP001488838">
    <property type="component" value="Unassembled WGS sequence"/>
</dbReference>
<evidence type="ECO:0000313" key="3">
    <source>
        <dbReference type="Proteomes" id="UP001488838"/>
    </source>
</evidence>
<proteinExistence type="predicted"/>
<comment type="caution">
    <text evidence="2">The sequence shown here is derived from an EMBL/GenBank/DDBJ whole genome shotgun (WGS) entry which is preliminary data.</text>
</comment>
<feature type="region of interest" description="Disordered" evidence="1">
    <location>
        <begin position="53"/>
        <end position="121"/>
    </location>
</feature>
<name>A0AAW0HP06_MYOGA</name>
<feature type="compositionally biased region" description="Basic and acidic residues" evidence="1">
    <location>
        <begin position="93"/>
        <end position="104"/>
    </location>
</feature>
<dbReference type="PANTHER" id="PTHR14054:SF14">
    <property type="entry name" value="REPETIN"/>
    <property type="match status" value="1"/>
</dbReference>
<evidence type="ECO:0000256" key="1">
    <source>
        <dbReference type="SAM" id="MobiDB-lite"/>
    </source>
</evidence>
<organism evidence="2 3">
    <name type="scientific">Myodes glareolus</name>
    <name type="common">Bank vole</name>
    <name type="synonym">Clethrionomys glareolus</name>
    <dbReference type="NCBI Taxonomy" id="447135"/>
    <lineage>
        <taxon>Eukaryota</taxon>
        <taxon>Metazoa</taxon>
        <taxon>Chordata</taxon>
        <taxon>Craniata</taxon>
        <taxon>Vertebrata</taxon>
        <taxon>Euteleostomi</taxon>
        <taxon>Mammalia</taxon>
        <taxon>Eutheria</taxon>
        <taxon>Euarchontoglires</taxon>
        <taxon>Glires</taxon>
        <taxon>Rodentia</taxon>
        <taxon>Myomorpha</taxon>
        <taxon>Muroidea</taxon>
        <taxon>Cricetidae</taxon>
        <taxon>Arvicolinae</taxon>
        <taxon>Myodes</taxon>
    </lineage>
</organism>
<dbReference type="GO" id="GO:0001533">
    <property type="term" value="C:cornified envelope"/>
    <property type="evidence" value="ECO:0007669"/>
    <property type="project" value="TreeGrafter"/>
</dbReference>
<evidence type="ECO:0000313" key="2">
    <source>
        <dbReference type="EMBL" id="KAK7803450.1"/>
    </source>
</evidence>
<gene>
    <name evidence="2" type="ORF">U0070_011925</name>
</gene>
<reference evidence="2 3" key="1">
    <citation type="journal article" date="2023" name="bioRxiv">
        <title>Conserved and derived expression patterns and positive selection on dental genes reveal complex evolutionary context of ever-growing rodent molars.</title>
        <authorList>
            <person name="Calamari Z.T."/>
            <person name="Song A."/>
            <person name="Cohen E."/>
            <person name="Akter M."/>
            <person name="Roy R.D."/>
            <person name="Hallikas O."/>
            <person name="Christensen M.M."/>
            <person name="Li P."/>
            <person name="Marangoni P."/>
            <person name="Jernvall J."/>
            <person name="Klein O.D."/>
        </authorList>
    </citation>
    <scope>NUCLEOTIDE SEQUENCE [LARGE SCALE GENOMIC DNA]</scope>
    <source>
        <strain evidence="2">V071</strain>
    </source>
</reference>
<sequence length="121" mass="14092">MSRTRKDDTGKLMKKIKIINTVDRCMKMSKTIKEKTNIKSIINNGIDKLMKKIKGIKEPTTNPETSPTKKKIHMNEDDQGQGFQRRHFFPTHGNDRSQKREQYGKHPTKTDNSPSPLYDYV</sequence>
<dbReference type="EMBL" id="JBBHLL010000418">
    <property type="protein sequence ID" value="KAK7803450.1"/>
    <property type="molecule type" value="Genomic_DNA"/>
</dbReference>
<accession>A0AAW0HP06</accession>
<dbReference type="PANTHER" id="PTHR14054">
    <property type="entry name" value="REPETIN"/>
    <property type="match status" value="1"/>
</dbReference>
<protein>
    <submittedName>
        <fullName evidence="2">Uncharacterized protein</fullName>
    </submittedName>
</protein>